<keyword evidence="12" id="KW-1185">Reference proteome</keyword>
<comment type="function">
    <text evidence="2">Could be a virulence factor.</text>
</comment>
<reference evidence="11 12" key="1">
    <citation type="submission" date="2018-05" db="EMBL/GenBank/DDBJ databases">
        <title>Complete Genome Sequence of Methylobacterium sp. 17Sr1-43.</title>
        <authorList>
            <person name="Srinivasan S."/>
        </authorList>
    </citation>
    <scope>NUCLEOTIDE SEQUENCE [LARGE SCALE GENOMIC DNA]</scope>
    <source>
        <strain evidence="11 12">17Sr1-43</strain>
    </source>
</reference>
<organism evidence="11 12">
    <name type="scientific">Methylobacterium radiodurans</name>
    <dbReference type="NCBI Taxonomy" id="2202828"/>
    <lineage>
        <taxon>Bacteria</taxon>
        <taxon>Pseudomonadati</taxon>
        <taxon>Pseudomonadota</taxon>
        <taxon>Alphaproteobacteria</taxon>
        <taxon>Hyphomicrobiales</taxon>
        <taxon>Methylobacteriaceae</taxon>
        <taxon>Methylobacterium</taxon>
    </lineage>
</organism>
<dbReference type="GO" id="GO:0004630">
    <property type="term" value="F:phospholipase D activity"/>
    <property type="evidence" value="ECO:0007669"/>
    <property type="project" value="UniProtKB-EC"/>
</dbReference>
<evidence type="ECO:0000256" key="6">
    <source>
        <dbReference type="ARBA" id="ARBA00022737"/>
    </source>
</evidence>
<name>A0A2U8VNH4_9HYPH</name>
<dbReference type="CDD" id="cd09143">
    <property type="entry name" value="PLDc_vPLD1_2_like_bac_2"/>
    <property type="match status" value="1"/>
</dbReference>
<keyword evidence="5" id="KW-0964">Secreted</keyword>
<comment type="catalytic activity">
    <reaction evidence="1">
        <text>a 1,2-diacyl-sn-glycero-3-phosphocholine + H2O = a 1,2-diacyl-sn-glycero-3-phosphate + choline + H(+)</text>
        <dbReference type="Rhea" id="RHEA:14445"/>
        <dbReference type="ChEBI" id="CHEBI:15354"/>
        <dbReference type="ChEBI" id="CHEBI:15377"/>
        <dbReference type="ChEBI" id="CHEBI:15378"/>
        <dbReference type="ChEBI" id="CHEBI:57643"/>
        <dbReference type="ChEBI" id="CHEBI:58608"/>
        <dbReference type="EC" id="3.1.4.4"/>
    </reaction>
</comment>
<accession>A0A2U8VNH4</accession>
<comment type="subcellular location">
    <subcellularLocation>
        <location evidence="3">Secreted</location>
    </subcellularLocation>
</comment>
<evidence type="ECO:0000256" key="1">
    <source>
        <dbReference type="ARBA" id="ARBA00000798"/>
    </source>
</evidence>
<dbReference type="EMBL" id="CP029551">
    <property type="protein sequence ID" value="AWN35155.1"/>
    <property type="molecule type" value="Genomic_DNA"/>
</dbReference>
<evidence type="ECO:0000313" key="11">
    <source>
        <dbReference type="EMBL" id="AWN35155.1"/>
    </source>
</evidence>
<gene>
    <name evidence="11" type="ORF">DK427_04870</name>
</gene>
<dbReference type="InterPro" id="IPR015679">
    <property type="entry name" value="PLipase_D_fam"/>
</dbReference>
<feature type="domain" description="PLD phosphodiesterase" evidence="10">
    <location>
        <begin position="141"/>
        <end position="168"/>
    </location>
</feature>
<dbReference type="Gene3D" id="3.30.870.10">
    <property type="entry name" value="Endonuclease Chain A"/>
    <property type="match status" value="2"/>
</dbReference>
<dbReference type="RefSeq" id="WP_109950281.1">
    <property type="nucleotide sequence ID" value="NZ_CP029551.1"/>
</dbReference>
<dbReference type="GO" id="GO:0005576">
    <property type="term" value="C:extracellular region"/>
    <property type="evidence" value="ECO:0007669"/>
    <property type="project" value="UniProtKB-SubCell"/>
</dbReference>
<dbReference type="SMART" id="SM00155">
    <property type="entry name" value="PLDc"/>
    <property type="match status" value="2"/>
</dbReference>
<dbReference type="GO" id="GO:0009395">
    <property type="term" value="P:phospholipid catabolic process"/>
    <property type="evidence" value="ECO:0007669"/>
    <property type="project" value="TreeGrafter"/>
</dbReference>
<evidence type="ECO:0000259" key="10">
    <source>
        <dbReference type="PROSITE" id="PS50035"/>
    </source>
</evidence>
<evidence type="ECO:0000256" key="9">
    <source>
        <dbReference type="ARBA" id="ARBA00029594"/>
    </source>
</evidence>
<dbReference type="Pfam" id="PF00614">
    <property type="entry name" value="PLDc"/>
    <property type="match status" value="1"/>
</dbReference>
<sequence length="513" mass="56429">MHHPSHTASVALTGGAKLLQPSLTCWRVERAARFAPIVDAAAYFAHLRCALLRARHAVLFIGWEFDTRIKLDPDHPLPGLPEELGPFLSELGRRRPELSIRVLQWNLGVLGTLARGTTPLYLLNWMRARGFEFRLDNAHPPGASHHQKIVVIDDALAFCGGIDMTDDRWDTRDHADQDMRRVRPSGRAYAPFHDAAVAVDGAAAAALGVLARERWHRATGERVAPPRPPTHDPWPDGLRPLLRDMQVGIARTAPSFRGRPNVQEIEQLYLAAIAAARHTIYIESQYFAARCIAEAMASRLREPDGPEIVVINPERAMGWLEEAAMGRGRGRVLAHIRGADRFGRFRIYRPVTAAGQPIYVHAKVLIVDDCLLKIGSSNLNNRSMGLDTECDLAVEAMPGHATDRSVAAEILGLRDALLGEHLGIPPDDIARTLARTGSLIAAIESLRSDTGRTLIPLDASAAGAVLPLSESELLDPEQPEPVWRAVLHALADRRRRRAHPLHRGAERAGVSSE</sequence>
<evidence type="ECO:0000256" key="8">
    <source>
        <dbReference type="ARBA" id="ARBA00023098"/>
    </source>
</evidence>
<dbReference type="PANTHER" id="PTHR18896:SF76">
    <property type="entry name" value="PHOSPHOLIPASE"/>
    <property type="match status" value="1"/>
</dbReference>
<evidence type="ECO:0000256" key="2">
    <source>
        <dbReference type="ARBA" id="ARBA00003145"/>
    </source>
</evidence>
<dbReference type="SUPFAM" id="SSF56024">
    <property type="entry name" value="Phospholipase D/nuclease"/>
    <property type="match status" value="2"/>
</dbReference>
<dbReference type="PROSITE" id="PS50035">
    <property type="entry name" value="PLD"/>
    <property type="match status" value="2"/>
</dbReference>
<evidence type="ECO:0000256" key="4">
    <source>
        <dbReference type="ARBA" id="ARBA00018392"/>
    </source>
</evidence>
<keyword evidence="8" id="KW-0443">Lipid metabolism</keyword>
<keyword evidence="7" id="KW-0378">Hydrolase</keyword>
<evidence type="ECO:0000313" key="12">
    <source>
        <dbReference type="Proteomes" id="UP000246058"/>
    </source>
</evidence>
<proteinExistence type="predicted"/>
<dbReference type="AlphaFoldDB" id="A0A2U8VNH4"/>
<dbReference type="Pfam" id="PF13091">
    <property type="entry name" value="PLDc_2"/>
    <property type="match status" value="1"/>
</dbReference>
<dbReference type="InterPro" id="IPR001736">
    <property type="entry name" value="PLipase_D/transphosphatidylase"/>
</dbReference>
<dbReference type="Proteomes" id="UP000246058">
    <property type="component" value="Chromosome"/>
</dbReference>
<evidence type="ECO:0000256" key="5">
    <source>
        <dbReference type="ARBA" id="ARBA00022525"/>
    </source>
</evidence>
<dbReference type="CDD" id="cd09140">
    <property type="entry name" value="PLDc_vPLD1_2_like_bac_1"/>
    <property type="match status" value="1"/>
</dbReference>
<dbReference type="KEGG" id="meti:DK427_04870"/>
<keyword evidence="6" id="KW-0677">Repeat</keyword>
<protein>
    <recommendedName>
        <fullName evidence="4">Phospholipase D</fullName>
    </recommendedName>
    <alternativeName>
        <fullName evidence="9">Choline phosphatase</fullName>
    </alternativeName>
</protein>
<feature type="domain" description="PLD phosphodiesterase" evidence="10">
    <location>
        <begin position="356"/>
        <end position="383"/>
    </location>
</feature>
<evidence type="ECO:0000256" key="3">
    <source>
        <dbReference type="ARBA" id="ARBA00004613"/>
    </source>
</evidence>
<evidence type="ECO:0000256" key="7">
    <source>
        <dbReference type="ARBA" id="ARBA00022801"/>
    </source>
</evidence>
<dbReference type="InterPro" id="IPR025202">
    <property type="entry name" value="PLD-like_dom"/>
</dbReference>
<dbReference type="PANTHER" id="PTHR18896">
    <property type="entry name" value="PHOSPHOLIPASE D"/>
    <property type="match status" value="1"/>
</dbReference>
<dbReference type="OrthoDB" id="8828485at2"/>